<dbReference type="OrthoDB" id="6111720at2759"/>
<dbReference type="GO" id="GO:0005576">
    <property type="term" value="C:extracellular region"/>
    <property type="evidence" value="ECO:0007669"/>
    <property type="project" value="InterPro"/>
</dbReference>
<dbReference type="InterPro" id="IPR036508">
    <property type="entry name" value="Chitin-bd_dom_sf"/>
</dbReference>
<keyword evidence="3" id="KW-1185">Reference proteome</keyword>
<name>A0A6J8CIR0_MYTCO</name>
<dbReference type="SUPFAM" id="SSF57625">
    <property type="entry name" value="Invertebrate chitin-binding proteins"/>
    <property type="match status" value="1"/>
</dbReference>
<proteinExistence type="predicted"/>
<protein>
    <recommendedName>
        <fullName evidence="1">Chitin-binding type-2 domain-containing protein</fullName>
    </recommendedName>
</protein>
<dbReference type="InterPro" id="IPR002557">
    <property type="entry name" value="Chitin-bd_dom"/>
</dbReference>
<organism evidence="2 3">
    <name type="scientific">Mytilus coruscus</name>
    <name type="common">Sea mussel</name>
    <dbReference type="NCBI Taxonomy" id="42192"/>
    <lineage>
        <taxon>Eukaryota</taxon>
        <taxon>Metazoa</taxon>
        <taxon>Spiralia</taxon>
        <taxon>Lophotrochozoa</taxon>
        <taxon>Mollusca</taxon>
        <taxon>Bivalvia</taxon>
        <taxon>Autobranchia</taxon>
        <taxon>Pteriomorphia</taxon>
        <taxon>Mytilida</taxon>
        <taxon>Mytiloidea</taxon>
        <taxon>Mytilidae</taxon>
        <taxon>Mytilinae</taxon>
        <taxon>Mytilus</taxon>
    </lineage>
</organism>
<sequence length="859" mass="95454">MKRTTAGREYRIKKTTAEFELKSKLPFKEHSFNPTSKNRQVYRYNNVKKLKLRKNTTRPLNIDKSNKRMISKPSSFRRKFIKMGTKTNSQQRIKVFSRKSVVKKKRKELKTIRRNKFRFFKLRNVGNNLFNRRQKTLTFKEPFLPMASIDNSANLHNQHLDFVHNSIEDRLSGTTIPFENAFNSNANEEHLQMISDQPLTGKSVLQSNTTTKPDTMVMNAEHDQKFVPRTDTGSLNKDAITFIDILSNGFNGEIGEIKKDILSERGVPSSHVLESGRSGSANVFDITSTMVDGSIHRNIISEIKSPSTFNVGSPENINGRSLLPADAVLPNVVTGTGILTDSNFGDIKFDNNNIGSIIPDVGSGIQGSNIINGINSLSKIEETEQAKLLKINDLTNKEELHHTSERGNLLNSLKNDAVFLKNMTVKNNDHLPSFEPGGLIVGQDIVIQNTNLKKAISGRDDIPFSTKLKGIRENLLKTVDSKTVDGDTAINGGLSRLLGTNGDILFSTLNTHGNEASSFGLNSPLVLNSNRQNGLDITHLGTVNIGEVLREGLSSQIPFGNNGFNDNVISSTFLPVAIGNGINKINTDWAFPGDGTNNINNDWTIPVIDELNKDGAIITNGMVLTKLAEFVNVKNKGNTIDSNVDQNNGSSIQEKTVLLSHTNKIPEKSLFHQVLPEFIPPKPKIPVSLQKVRLELKKKTTQTFVFSEPLPTGCKMDGGVGYTNHPTSCDRFVVCYPTDIGILKPVTQLCPYGLFWSQSALTCKLTKDVYCPHEVCKSQADKYQYASKRTCRSYWECQGGISEPRCCPWGHSYLDGRGCIEDSTCEIPDVACSVDHKSLLIEWGGKGIDERLFVNIFFN</sequence>
<evidence type="ECO:0000313" key="2">
    <source>
        <dbReference type="EMBL" id="CAC5395142.1"/>
    </source>
</evidence>
<reference evidence="2 3" key="1">
    <citation type="submission" date="2020-06" db="EMBL/GenBank/DDBJ databases">
        <authorList>
            <person name="Li R."/>
            <person name="Bekaert M."/>
        </authorList>
    </citation>
    <scope>NUCLEOTIDE SEQUENCE [LARGE SCALE GENOMIC DNA]</scope>
    <source>
        <strain evidence="3">wild</strain>
    </source>
</reference>
<evidence type="ECO:0000313" key="3">
    <source>
        <dbReference type="Proteomes" id="UP000507470"/>
    </source>
</evidence>
<gene>
    <name evidence="2" type="ORF">MCOR_29836</name>
</gene>
<accession>A0A6J8CIR0</accession>
<dbReference type="PROSITE" id="PS50940">
    <property type="entry name" value="CHIT_BIND_II"/>
    <property type="match status" value="1"/>
</dbReference>
<dbReference type="AlphaFoldDB" id="A0A6J8CIR0"/>
<dbReference type="EMBL" id="CACVKT020005429">
    <property type="protein sequence ID" value="CAC5395142.1"/>
    <property type="molecule type" value="Genomic_DNA"/>
</dbReference>
<evidence type="ECO:0000259" key="1">
    <source>
        <dbReference type="PROSITE" id="PS50940"/>
    </source>
</evidence>
<dbReference type="GO" id="GO:0008061">
    <property type="term" value="F:chitin binding"/>
    <property type="evidence" value="ECO:0007669"/>
    <property type="project" value="InterPro"/>
</dbReference>
<dbReference type="Proteomes" id="UP000507470">
    <property type="component" value="Unassembled WGS sequence"/>
</dbReference>
<dbReference type="Gene3D" id="2.170.140.10">
    <property type="entry name" value="Chitin binding domain"/>
    <property type="match status" value="1"/>
</dbReference>
<feature type="domain" description="Chitin-binding type-2" evidence="1">
    <location>
        <begin position="711"/>
        <end position="773"/>
    </location>
</feature>